<dbReference type="InterPro" id="IPR016195">
    <property type="entry name" value="Pol/histidinol_Pase-like"/>
</dbReference>
<accession>A0A4R3K1N8</accession>
<gene>
    <name evidence="2" type="ORF">EDC37_1287</name>
</gene>
<dbReference type="NCBIfam" id="NF006702">
    <property type="entry name" value="PRK09248.1"/>
    <property type="match status" value="1"/>
</dbReference>
<dbReference type="SMART" id="SM00481">
    <property type="entry name" value="POLIIIAc"/>
    <property type="match status" value="1"/>
</dbReference>
<dbReference type="EMBL" id="SMAA01000028">
    <property type="protein sequence ID" value="TCS75754.1"/>
    <property type="molecule type" value="Genomic_DNA"/>
</dbReference>
<dbReference type="InterPro" id="IPR003141">
    <property type="entry name" value="Pol/His_phosphatase_N"/>
</dbReference>
<name>A0A4R3K1N8_9FIRM</name>
<sequence>MNDVLDMHMHTIVSGHAYSTLSEMVAAGKHKKLQLIGITEHAPALPGTCHDMYFRNFKVINRHPGNIELMMGAEVNIMDYDGNLDMREDTLQRLDYGIASFHEQCIKPGSKEENTAALLNAIKNPYIKIIGHPDNGAYPVDFDVIAKTASQNNVLLELNNSSYSPRSGRINSRENGRLMLSFCKKYNTSVILDSDAHIADDVGNHKYIYDLLVQIDFPEKLIVNTDVDKLKHIFSASREQSL</sequence>
<dbReference type="RefSeq" id="WP_132551600.1">
    <property type="nucleotide sequence ID" value="NZ_SMAA01000028.1"/>
</dbReference>
<dbReference type="Proteomes" id="UP000295188">
    <property type="component" value="Unassembled WGS sequence"/>
</dbReference>
<evidence type="ECO:0000259" key="1">
    <source>
        <dbReference type="SMART" id="SM00481"/>
    </source>
</evidence>
<evidence type="ECO:0000313" key="2">
    <source>
        <dbReference type="EMBL" id="TCS75754.1"/>
    </source>
</evidence>
<dbReference type="PANTHER" id="PTHR36928:SF1">
    <property type="entry name" value="PHOSPHATASE YCDX-RELATED"/>
    <property type="match status" value="1"/>
</dbReference>
<feature type="domain" description="Polymerase/histidinol phosphatase N-terminal" evidence="1">
    <location>
        <begin position="5"/>
        <end position="79"/>
    </location>
</feature>
<dbReference type="GO" id="GO:0005829">
    <property type="term" value="C:cytosol"/>
    <property type="evidence" value="ECO:0007669"/>
    <property type="project" value="TreeGrafter"/>
</dbReference>
<dbReference type="GO" id="GO:0008270">
    <property type="term" value="F:zinc ion binding"/>
    <property type="evidence" value="ECO:0007669"/>
    <property type="project" value="TreeGrafter"/>
</dbReference>
<dbReference type="GO" id="GO:0042578">
    <property type="term" value="F:phosphoric ester hydrolase activity"/>
    <property type="evidence" value="ECO:0007669"/>
    <property type="project" value="TreeGrafter"/>
</dbReference>
<dbReference type="Pfam" id="PF02811">
    <property type="entry name" value="PHP"/>
    <property type="match status" value="1"/>
</dbReference>
<comment type="caution">
    <text evidence="2">The sequence shown here is derived from an EMBL/GenBank/DDBJ whole genome shotgun (WGS) entry which is preliminary data.</text>
</comment>
<dbReference type="InterPro" id="IPR050243">
    <property type="entry name" value="PHP_phosphatase"/>
</dbReference>
<proteinExistence type="predicted"/>
<keyword evidence="2" id="KW-0378">Hydrolase</keyword>
<dbReference type="CDD" id="cd07437">
    <property type="entry name" value="PHP_HisPPase_Ycdx_like"/>
    <property type="match status" value="1"/>
</dbReference>
<dbReference type="Gene3D" id="3.20.20.140">
    <property type="entry name" value="Metal-dependent hydrolases"/>
    <property type="match status" value="1"/>
</dbReference>
<dbReference type="InterPro" id="IPR004013">
    <property type="entry name" value="PHP_dom"/>
</dbReference>
<dbReference type="PANTHER" id="PTHR36928">
    <property type="entry name" value="PHOSPHATASE YCDX-RELATED"/>
    <property type="match status" value="1"/>
</dbReference>
<dbReference type="OrthoDB" id="9808747at2"/>
<organism evidence="2 3">
    <name type="scientific">Pectinatus cerevisiiphilus</name>
    <dbReference type="NCBI Taxonomy" id="86956"/>
    <lineage>
        <taxon>Bacteria</taxon>
        <taxon>Bacillati</taxon>
        <taxon>Bacillota</taxon>
        <taxon>Negativicutes</taxon>
        <taxon>Selenomonadales</taxon>
        <taxon>Selenomonadaceae</taxon>
        <taxon>Pectinatus</taxon>
    </lineage>
</organism>
<evidence type="ECO:0000313" key="3">
    <source>
        <dbReference type="Proteomes" id="UP000295188"/>
    </source>
</evidence>
<reference evidence="2 3" key="1">
    <citation type="submission" date="2019-03" db="EMBL/GenBank/DDBJ databases">
        <title>Genomic Encyclopedia of Type Strains, Phase IV (KMG-IV): sequencing the most valuable type-strain genomes for metagenomic binning, comparative biology and taxonomic classification.</title>
        <authorList>
            <person name="Goeker M."/>
        </authorList>
    </citation>
    <scope>NUCLEOTIDE SEQUENCE [LARGE SCALE GENOMIC DNA]</scope>
    <source>
        <strain evidence="2 3">DSM 20467</strain>
    </source>
</reference>
<keyword evidence="3" id="KW-1185">Reference proteome</keyword>
<dbReference type="SUPFAM" id="SSF89550">
    <property type="entry name" value="PHP domain-like"/>
    <property type="match status" value="1"/>
</dbReference>
<protein>
    <submittedName>
        <fullName evidence="2">Putative hydrolase</fullName>
    </submittedName>
</protein>
<dbReference type="AlphaFoldDB" id="A0A4R3K1N8"/>